<dbReference type="Proteomes" id="UP000009011">
    <property type="component" value="Chromosome"/>
</dbReference>
<dbReference type="InterPro" id="IPR019455">
    <property type="entry name" value="Acetolactate_synth_ssu_C"/>
</dbReference>
<dbReference type="UniPathway" id="UPA00047">
    <property type="reaction ID" value="UER00055"/>
</dbReference>
<dbReference type="Pfam" id="PF22629">
    <property type="entry name" value="ACT_AHAS_ss"/>
    <property type="match status" value="1"/>
</dbReference>
<dbReference type="GO" id="GO:0009099">
    <property type="term" value="P:L-valine biosynthetic process"/>
    <property type="evidence" value="ECO:0007669"/>
    <property type="project" value="UniProtKB-UniRule"/>
</dbReference>
<feature type="domain" description="ACT" evidence="9">
    <location>
        <begin position="4"/>
        <end position="78"/>
    </location>
</feature>
<evidence type="ECO:0000259" key="9">
    <source>
        <dbReference type="PROSITE" id="PS51671"/>
    </source>
</evidence>
<dbReference type="Gene3D" id="3.30.70.260">
    <property type="match status" value="1"/>
</dbReference>
<evidence type="ECO:0000256" key="1">
    <source>
        <dbReference type="ARBA" id="ARBA00004974"/>
    </source>
</evidence>
<dbReference type="FunFam" id="3.30.70.260:FF:000001">
    <property type="entry name" value="Acetolactate synthase, small subunit"/>
    <property type="match status" value="1"/>
</dbReference>
<dbReference type="PANTHER" id="PTHR30239">
    <property type="entry name" value="ACETOLACTATE SYNTHASE SMALL SUBUNIT"/>
    <property type="match status" value="1"/>
</dbReference>
<evidence type="ECO:0000256" key="7">
    <source>
        <dbReference type="ARBA" id="ARBA00048670"/>
    </source>
</evidence>
<dbReference type="AlphaFoldDB" id="I6YSH8"/>
<dbReference type="Gene3D" id="3.30.70.1150">
    <property type="entry name" value="ACT-like. Chain A, domain 2"/>
    <property type="match status" value="1"/>
</dbReference>
<dbReference type="STRING" id="1191523.MROS_0238"/>
<dbReference type="HOGENOM" id="CLU_055003_1_3_10"/>
<comment type="pathway">
    <text evidence="1 8">Amino-acid biosynthesis; L-isoleucine biosynthesis; L-isoleucine from 2-oxobutanoate: step 1/4.</text>
</comment>
<organism evidence="10 11">
    <name type="scientific">Melioribacter roseus (strain DSM 23840 / JCM 17771 / VKM B-2668 / P3M-2)</name>
    <dbReference type="NCBI Taxonomy" id="1191523"/>
    <lineage>
        <taxon>Bacteria</taxon>
        <taxon>Pseudomonadati</taxon>
        <taxon>Ignavibacteriota</taxon>
        <taxon>Ignavibacteria</taxon>
        <taxon>Ignavibacteriales</taxon>
        <taxon>Melioribacteraceae</taxon>
        <taxon>Melioribacter</taxon>
    </lineage>
</organism>
<dbReference type="InterPro" id="IPR039557">
    <property type="entry name" value="AHAS_ACT"/>
</dbReference>
<evidence type="ECO:0000256" key="8">
    <source>
        <dbReference type="RuleBase" id="RU368092"/>
    </source>
</evidence>
<dbReference type="InterPro" id="IPR054480">
    <property type="entry name" value="AHAS_small-like_ACT"/>
</dbReference>
<dbReference type="GO" id="GO:0005829">
    <property type="term" value="C:cytosol"/>
    <property type="evidence" value="ECO:0007669"/>
    <property type="project" value="TreeGrafter"/>
</dbReference>
<evidence type="ECO:0000256" key="6">
    <source>
        <dbReference type="ARBA" id="ARBA00023304"/>
    </source>
</evidence>
<dbReference type="RefSeq" id="WP_014854919.1">
    <property type="nucleotide sequence ID" value="NC_018178.1"/>
</dbReference>
<dbReference type="OrthoDB" id="1523722at2"/>
<proteinExistence type="inferred from homology"/>
<evidence type="ECO:0000256" key="5">
    <source>
        <dbReference type="ARBA" id="ARBA00022605"/>
    </source>
</evidence>
<reference evidence="10 11" key="1">
    <citation type="journal article" date="2013" name="PLoS ONE">
        <title>Genomic analysis of Melioribacter roseus, facultatively anaerobic organotrophic bacterium representing a novel deep lineage within Bacteriodetes/Chlorobi group.</title>
        <authorList>
            <person name="Kadnikov V.V."/>
            <person name="Mardanov A.V."/>
            <person name="Podosokorskaya O.A."/>
            <person name="Gavrilov S.N."/>
            <person name="Kublanov I.V."/>
            <person name="Beletsky A.V."/>
            <person name="Bonch-Osmolovskaya E.A."/>
            <person name="Ravin N.V."/>
        </authorList>
    </citation>
    <scope>NUCLEOTIDE SEQUENCE [LARGE SCALE GENOMIC DNA]</scope>
    <source>
        <strain evidence="11">JCM 17771 / P3M-2</strain>
    </source>
</reference>
<gene>
    <name evidence="10" type="ordered locus">MROS_0238</name>
</gene>
<dbReference type="PANTHER" id="PTHR30239:SF0">
    <property type="entry name" value="ACETOLACTATE SYNTHASE SMALL SUBUNIT 1, CHLOROPLASTIC"/>
    <property type="match status" value="1"/>
</dbReference>
<comment type="similarity">
    <text evidence="3 8">Belongs to the acetolactate synthase small subunit family.</text>
</comment>
<protein>
    <recommendedName>
        <fullName evidence="8">Acetolactate synthase small subunit</fullName>
        <shortName evidence="8">AHAS</shortName>
        <shortName evidence="8">ALS</shortName>
        <ecNumber evidence="8">2.2.1.6</ecNumber>
    </recommendedName>
    <alternativeName>
        <fullName evidence="8">Acetohydroxy-acid synthase small subunit</fullName>
    </alternativeName>
</protein>
<sequence length="179" mass="20389">MMHIISALVENKFGAFNRVVTMFSAKGYNIHSISIGETEDPTVSRMTIVTEGEDKVIEQIVKQLNRLIDTIKIIDMTHQPKVQRELMLITVYYQKGTRSEIIDICEIFRGNVVDINNRTIMLEITGPPDKIDAAINVLEPFGIKEIARSGTVVLRRGEQIRKLPKEKEDDHKKINGDKK</sequence>
<evidence type="ECO:0000313" key="11">
    <source>
        <dbReference type="Proteomes" id="UP000009011"/>
    </source>
</evidence>
<dbReference type="UniPathway" id="UPA00049">
    <property type="reaction ID" value="UER00059"/>
</dbReference>
<comment type="subunit">
    <text evidence="4 8">Dimer of large and small chains.</text>
</comment>
<dbReference type="EMBL" id="CP003557">
    <property type="protein sequence ID" value="AFN73482.1"/>
    <property type="molecule type" value="Genomic_DNA"/>
</dbReference>
<dbReference type="InterPro" id="IPR004789">
    <property type="entry name" value="Acetalactate_synth_ssu"/>
</dbReference>
<dbReference type="PATRIC" id="fig|1191523.3.peg.244"/>
<dbReference type="EC" id="2.2.1.6" evidence="8"/>
<evidence type="ECO:0000256" key="2">
    <source>
        <dbReference type="ARBA" id="ARBA00005025"/>
    </source>
</evidence>
<evidence type="ECO:0000256" key="3">
    <source>
        <dbReference type="ARBA" id="ARBA00006341"/>
    </source>
</evidence>
<dbReference type="GO" id="GO:0009097">
    <property type="term" value="P:isoleucine biosynthetic process"/>
    <property type="evidence" value="ECO:0007669"/>
    <property type="project" value="UniProtKB-UniRule"/>
</dbReference>
<keyword evidence="5 8" id="KW-0028">Amino-acid biosynthesis</keyword>
<keyword evidence="6 8" id="KW-0100">Branched-chain amino acid biosynthesis</keyword>
<accession>I6YSH8</accession>
<dbReference type="InterPro" id="IPR027271">
    <property type="entry name" value="Acetolactate_synth/TF_NikR_C"/>
</dbReference>
<dbReference type="FunFam" id="3.30.70.1150:FF:000001">
    <property type="entry name" value="Acetolactate synthase small subunit"/>
    <property type="match status" value="1"/>
</dbReference>
<comment type="catalytic activity">
    <reaction evidence="7 8">
        <text>2 pyruvate + H(+) = (2S)-2-acetolactate + CO2</text>
        <dbReference type="Rhea" id="RHEA:25249"/>
        <dbReference type="ChEBI" id="CHEBI:15361"/>
        <dbReference type="ChEBI" id="CHEBI:15378"/>
        <dbReference type="ChEBI" id="CHEBI:16526"/>
        <dbReference type="ChEBI" id="CHEBI:58476"/>
        <dbReference type="EC" id="2.2.1.6"/>
    </reaction>
</comment>
<dbReference type="PROSITE" id="PS51671">
    <property type="entry name" value="ACT"/>
    <property type="match status" value="1"/>
</dbReference>
<dbReference type="SUPFAM" id="SSF55021">
    <property type="entry name" value="ACT-like"/>
    <property type="match status" value="2"/>
</dbReference>
<dbReference type="Pfam" id="PF10369">
    <property type="entry name" value="ALS_ss_C"/>
    <property type="match status" value="1"/>
</dbReference>
<evidence type="ECO:0000256" key="4">
    <source>
        <dbReference type="ARBA" id="ARBA00011744"/>
    </source>
</evidence>
<dbReference type="InterPro" id="IPR045865">
    <property type="entry name" value="ACT-like_dom_sf"/>
</dbReference>
<dbReference type="InterPro" id="IPR002912">
    <property type="entry name" value="ACT_dom"/>
</dbReference>
<comment type="function">
    <text evidence="8">Catalyzes the conversion of 2 pyruvate molecules into acetolactate in the first common step of the biosynthetic pathway of the branched-amino acids such as leucine, isoleucine, and valine.</text>
</comment>
<dbReference type="NCBIfam" id="NF008864">
    <property type="entry name" value="PRK11895.1"/>
    <property type="match status" value="1"/>
</dbReference>
<keyword evidence="8" id="KW-0808">Transferase</keyword>
<dbReference type="KEGG" id="mro:MROS_0238"/>
<dbReference type="CDD" id="cd04878">
    <property type="entry name" value="ACT_AHAS"/>
    <property type="match status" value="1"/>
</dbReference>
<name>I6YSH8_MELRP</name>
<dbReference type="GO" id="GO:0003984">
    <property type="term" value="F:acetolactate synthase activity"/>
    <property type="evidence" value="ECO:0007669"/>
    <property type="project" value="UniProtKB-UniRule"/>
</dbReference>
<dbReference type="eggNOG" id="COG0440">
    <property type="taxonomic scope" value="Bacteria"/>
</dbReference>
<comment type="pathway">
    <text evidence="2 8">Amino-acid biosynthesis; L-valine biosynthesis; L-valine from pyruvate: step 1/4.</text>
</comment>
<dbReference type="GO" id="GO:1990610">
    <property type="term" value="F:acetolactate synthase regulator activity"/>
    <property type="evidence" value="ECO:0007669"/>
    <property type="project" value="UniProtKB-UniRule"/>
</dbReference>
<evidence type="ECO:0000313" key="10">
    <source>
        <dbReference type="EMBL" id="AFN73482.1"/>
    </source>
</evidence>
<keyword evidence="11" id="KW-1185">Reference proteome</keyword>
<dbReference type="NCBIfam" id="TIGR00119">
    <property type="entry name" value="acolac_sm"/>
    <property type="match status" value="1"/>
</dbReference>